<dbReference type="EMBL" id="JBAKAW010000013">
    <property type="protein sequence ID" value="MEL0656182.1"/>
    <property type="molecule type" value="Genomic_DNA"/>
</dbReference>
<proteinExistence type="predicted"/>
<name>A0ABU9H3D9_9GAMM</name>
<keyword evidence="3" id="KW-1185">Reference proteome</keyword>
<dbReference type="RefSeq" id="WP_341603222.1">
    <property type="nucleotide sequence ID" value="NZ_JBAKAW010000013.1"/>
</dbReference>
<evidence type="ECO:0000313" key="3">
    <source>
        <dbReference type="Proteomes" id="UP001371391"/>
    </source>
</evidence>
<sequence length="117" mass="13243">MSEQITWTVEGQIKDGKYDQFLEVMQQLITSAKSEEGTVIYEWTISENNRSVHIYERYQNEAAAKLHLQGWGESGPLFLSVVDMQRVTVYSQLSEEFAKAFAGPSTVFTKPIGGFVN</sequence>
<feature type="domain" description="ABM" evidence="1">
    <location>
        <begin position="12"/>
        <end position="69"/>
    </location>
</feature>
<organism evidence="2 3">
    <name type="scientific">Pseudoalteromonas issachenkonii</name>
    <dbReference type="NCBI Taxonomy" id="152297"/>
    <lineage>
        <taxon>Bacteria</taxon>
        <taxon>Pseudomonadati</taxon>
        <taxon>Pseudomonadota</taxon>
        <taxon>Gammaproteobacteria</taxon>
        <taxon>Alteromonadales</taxon>
        <taxon>Pseudoalteromonadaceae</taxon>
        <taxon>Pseudoalteromonas</taxon>
    </lineage>
</organism>
<keyword evidence="2" id="KW-0503">Monooxygenase</keyword>
<protein>
    <submittedName>
        <fullName evidence="2">Antibiotic biosynthesis monooxygenase</fullName>
    </submittedName>
</protein>
<comment type="caution">
    <text evidence="2">The sequence shown here is derived from an EMBL/GenBank/DDBJ whole genome shotgun (WGS) entry which is preliminary data.</text>
</comment>
<reference evidence="2 3" key="1">
    <citation type="submission" date="2024-02" db="EMBL/GenBank/DDBJ databases">
        <title>Bacteria isolated from the canopy kelp, Nereocystis luetkeana.</title>
        <authorList>
            <person name="Pfister C.A."/>
            <person name="Younker I.T."/>
            <person name="Light S.H."/>
        </authorList>
    </citation>
    <scope>NUCLEOTIDE SEQUENCE [LARGE SCALE GENOMIC DNA]</scope>
    <source>
        <strain evidence="2 3">TI.1.03</strain>
    </source>
</reference>
<evidence type="ECO:0000313" key="2">
    <source>
        <dbReference type="EMBL" id="MEL0656182.1"/>
    </source>
</evidence>
<dbReference type="SUPFAM" id="SSF54909">
    <property type="entry name" value="Dimeric alpha+beta barrel"/>
    <property type="match status" value="1"/>
</dbReference>
<dbReference type="InterPro" id="IPR007138">
    <property type="entry name" value="ABM_dom"/>
</dbReference>
<dbReference type="Gene3D" id="3.30.70.100">
    <property type="match status" value="1"/>
</dbReference>
<evidence type="ECO:0000259" key="1">
    <source>
        <dbReference type="Pfam" id="PF03992"/>
    </source>
</evidence>
<dbReference type="GO" id="GO:0004497">
    <property type="term" value="F:monooxygenase activity"/>
    <property type="evidence" value="ECO:0007669"/>
    <property type="project" value="UniProtKB-KW"/>
</dbReference>
<dbReference type="Proteomes" id="UP001371391">
    <property type="component" value="Unassembled WGS sequence"/>
</dbReference>
<gene>
    <name evidence="2" type="ORF">V6257_14220</name>
</gene>
<dbReference type="Pfam" id="PF03992">
    <property type="entry name" value="ABM"/>
    <property type="match status" value="1"/>
</dbReference>
<dbReference type="InterPro" id="IPR011008">
    <property type="entry name" value="Dimeric_a/b-barrel"/>
</dbReference>
<accession>A0ABU9H3D9</accession>
<keyword evidence="2" id="KW-0560">Oxidoreductase</keyword>